<evidence type="ECO:0008006" key="3">
    <source>
        <dbReference type="Google" id="ProtNLM"/>
    </source>
</evidence>
<dbReference type="Proteomes" id="UP000286246">
    <property type="component" value="Unassembled WGS sequence"/>
</dbReference>
<sequence>MANQFLIKETMADMTTLSTAEIAALQTGTYDGVQLLGYHQKGDTPAPIIYYLAPLTPDPGPDDGGSVIHVGGIKLVHKFVGEIDARYFGVQSNVDAKTQLIAISAYISSNTLVSSLTFKGLSSFEISGSIVFNLKRNLELNGSGVLVKRKLGTGGVVIFDFNCSGHNLNISDINFDGTRNNDESFYEREVQIHVANNARTSQNTIPVRVNNYTEANINTCSFKNIHGWGIYSLSGNLLTIDNCVFENIARTAVESNREVIKTIVRNCNFGDIGILPDKFKVNGTEILYDQLVDGSKYFTDNGDGVMFLGHEGHCYNCIFTNVNRLNVVYDVPNKNVNGKVFIYNNTIYKKHPKTRCSNPSGIFWIEYGHEAYIYDNKAFMYQTSPEDLVCQGIVFARTDRSKCNVVIDNNQIYNISYNRSLVGINFSSFNGNLRITRNTIKGTFYGCLVHNFENGDSITDLEIDSNYLHNTNPASNSSTFIIETSIGFNNLVFNNNYCSQQNKILPSLQTRNLGKSVVTNNHFNGGNVLSGFVHQVDLIFADNTGVGSYEFNKNSGAELSKVEIVNNDIVSLKMFNSINNTAGTFAYTGTISGNRLKSPLQISSGKNLRITKNEIDGGILLLSPLHANDLVVVADNDIILSAINQTGIYINNTISATDITVRNNSINGRDFSGGTGIFYQVPLNRTNCISMGNHLKKLKNYTLNDFQNIGGTANMPSLDQGSLRAYDWFNTDTNTLMIWDGFVFRSAAPNASASSKGVVSQAAVSPDSASNPSTTYTQMEVQSILLELRDLKAKLRTAGILAT</sequence>
<dbReference type="RefSeq" id="WP_120257140.1">
    <property type="nucleotide sequence ID" value="NZ_RAPY01000001.1"/>
</dbReference>
<dbReference type="OrthoDB" id="690204at2"/>
<name>A0A420BF76_SPHD1</name>
<keyword evidence="2" id="KW-1185">Reference proteome</keyword>
<dbReference type="EMBL" id="RAPY01000001">
    <property type="protein sequence ID" value="RKE55347.1"/>
    <property type="molecule type" value="Genomic_DNA"/>
</dbReference>
<dbReference type="SMART" id="SM00710">
    <property type="entry name" value="PbH1"/>
    <property type="match status" value="6"/>
</dbReference>
<accession>A0A420BF76</accession>
<proteinExistence type="predicted"/>
<dbReference type="AlphaFoldDB" id="A0A420BF76"/>
<evidence type="ECO:0000313" key="2">
    <source>
        <dbReference type="Proteomes" id="UP000286246"/>
    </source>
</evidence>
<evidence type="ECO:0000313" key="1">
    <source>
        <dbReference type="EMBL" id="RKE55347.1"/>
    </source>
</evidence>
<protein>
    <recommendedName>
        <fullName evidence="3">Parallel beta helix pectate lyase-like protein</fullName>
    </recommendedName>
</protein>
<organism evidence="1 2">
    <name type="scientific">Sphingobacterium detergens</name>
    <dbReference type="NCBI Taxonomy" id="1145106"/>
    <lineage>
        <taxon>Bacteria</taxon>
        <taxon>Pseudomonadati</taxon>
        <taxon>Bacteroidota</taxon>
        <taxon>Sphingobacteriia</taxon>
        <taxon>Sphingobacteriales</taxon>
        <taxon>Sphingobacteriaceae</taxon>
        <taxon>Sphingobacterium</taxon>
    </lineage>
</organism>
<comment type="caution">
    <text evidence="1">The sequence shown here is derived from an EMBL/GenBank/DDBJ whole genome shotgun (WGS) entry which is preliminary data.</text>
</comment>
<gene>
    <name evidence="1" type="ORF">DFQ12_0178</name>
</gene>
<reference evidence="1 2" key="1">
    <citation type="submission" date="2018-09" db="EMBL/GenBank/DDBJ databases">
        <title>Genomic Encyclopedia of Type Strains, Phase III (KMG-III): the genomes of soil and plant-associated and newly described type strains.</title>
        <authorList>
            <person name="Whitman W."/>
        </authorList>
    </citation>
    <scope>NUCLEOTIDE SEQUENCE [LARGE SCALE GENOMIC DNA]</scope>
    <source>
        <strain evidence="1 2">CECT 7938</strain>
    </source>
</reference>
<dbReference type="InterPro" id="IPR006626">
    <property type="entry name" value="PbH1"/>
</dbReference>